<name>A0ACA9SSI8_9GLOM</name>
<dbReference type="EMBL" id="CAJVQC010152116">
    <property type="protein sequence ID" value="CAG8846618.1"/>
    <property type="molecule type" value="Genomic_DNA"/>
</dbReference>
<sequence length="45" mass="5277">CFLRLLRKFSLSIYSFPDSHSTPSSSFTDMHCSRLRWHFAAKGRV</sequence>
<comment type="caution">
    <text evidence="1">The sequence shown here is derived from an EMBL/GenBank/DDBJ whole genome shotgun (WGS) entry which is preliminary data.</text>
</comment>
<proteinExistence type="predicted"/>
<evidence type="ECO:0000313" key="2">
    <source>
        <dbReference type="Proteomes" id="UP000789920"/>
    </source>
</evidence>
<feature type="non-terminal residue" evidence="1">
    <location>
        <position position="45"/>
    </location>
</feature>
<dbReference type="Proteomes" id="UP000789920">
    <property type="component" value="Unassembled WGS sequence"/>
</dbReference>
<accession>A0ACA9SSI8</accession>
<protein>
    <submittedName>
        <fullName evidence="1">22737_t:CDS:1</fullName>
    </submittedName>
</protein>
<organism evidence="1 2">
    <name type="scientific">Racocetra persica</name>
    <dbReference type="NCBI Taxonomy" id="160502"/>
    <lineage>
        <taxon>Eukaryota</taxon>
        <taxon>Fungi</taxon>
        <taxon>Fungi incertae sedis</taxon>
        <taxon>Mucoromycota</taxon>
        <taxon>Glomeromycotina</taxon>
        <taxon>Glomeromycetes</taxon>
        <taxon>Diversisporales</taxon>
        <taxon>Gigasporaceae</taxon>
        <taxon>Racocetra</taxon>
    </lineage>
</organism>
<keyword evidence="2" id="KW-1185">Reference proteome</keyword>
<evidence type="ECO:0000313" key="1">
    <source>
        <dbReference type="EMBL" id="CAG8846618.1"/>
    </source>
</evidence>
<gene>
    <name evidence="1" type="ORF">RPERSI_LOCUS34233</name>
</gene>
<reference evidence="1" key="1">
    <citation type="submission" date="2021-06" db="EMBL/GenBank/DDBJ databases">
        <authorList>
            <person name="Kallberg Y."/>
            <person name="Tangrot J."/>
            <person name="Rosling A."/>
        </authorList>
    </citation>
    <scope>NUCLEOTIDE SEQUENCE</scope>
    <source>
        <strain evidence="1">MA461A</strain>
    </source>
</reference>
<feature type="non-terminal residue" evidence="1">
    <location>
        <position position="1"/>
    </location>
</feature>